<gene>
    <name evidence="1" type="ORF">I550_0393</name>
</gene>
<name>X8CLP4_MYCIT</name>
<evidence type="ECO:0000313" key="2">
    <source>
        <dbReference type="Proteomes" id="UP000020825"/>
    </source>
</evidence>
<evidence type="ECO:0000313" key="1">
    <source>
        <dbReference type="EMBL" id="EUA57272.1"/>
    </source>
</evidence>
<dbReference type="EMBL" id="JAOG01000001">
    <property type="protein sequence ID" value="EUA57272.1"/>
    <property type="molecule type" value="Genomic_DNA"/>
</dbReference>
<protein>
    <submittedName>
        <fullName evidence="1">Uncharacterized protein</fullName>
    </submittedName>
</protein>
<sequence>MALLSISNRSCPPAPVAVCWTAPEIPVAEPSYRFWVSAYTPAVCVSFTVPTLAVGKLLVCLEN</sequence>
<dbReference type="Proteomes" id="UP000020825">
    <property type="component" value="Unassembled WGS sequence"/>
</dbReference>
<proteinExistence type="predicted"/>
<comment type="caution">
    <text evidence="1">The sequence shown here is derived from an EMBL/GenBank/DDBJ whole genome shotgun (WGS) entry which is preliminary data.</text>
</comment>
<organism evidence="1 2">
    <name type="scientific">Mycobacterium intracellulare 1956</name>
    <dbReference type="NCBI Taxonomy" id="1299331"/>
    <lineage>
        <taxon>Bacteria</taxon>
        <taxon>Bacillati</taxon>
        <taxon>Actinomycetota</taxon>
        <taxon>Actinomycetes</taxon>
        <taxon>Mycobacteriales</taxon>
        <taxon>Mycobacteriaceae</taxon>
        <taxon>Mycobacterium</taxon>
        <taxon>Mycobacterium avium complex (MAC)</taxon>
    </lineage>
</organism>
<reference evidence="1 2" key="1">
    <citation type="submission" date="2013-12" db="EMBL/GenBank/DDBJ databases">
        <authorList>
            <person name="Zelazny A."/>
            <person name="Olivier K."/>
            <person name="Holland S."/>
            <person name="Lenaerts A."/>
            <person name="Ordway D."/>
            <person name="DeGroote M.A."/>
            <person name="Parker T."/>
            <person name="Sizemore C."/>
            <person name="Tallon L.J."/>
            <person name="Sadzewicz L.K."/>
            <person name="Sengamalay N."/>
            <person name="Fraser C.M."/>
            <person name="Hine E."/>
            <person name="Shefchek K.A."/>
            <person name="Das S.P."/>
            <person name="Tettelin H."/>
        </authorList>
    </citation>
    <scope>NUCLEOTIDE SEQUENCE [LARGE SCALE GENOMIC DNA]</scope>
    <source>
        <strain evidence="1 2">1956</strain>
    </source>
</reference>
<accession>X8CLP4</accession>
<dbReference type="AlphaFoldDB" id="X8CLP4"/>